<evidence type="ECO:0000313" key="2">
    <source>
        <dbReference type="Proteomes" id="UP000247922"/>
    </source>
</evidence>
<dbReference type="Proteomes" id="UP000247922">
    <property type="component" value="Unassembled WGS sequence"/>
</dbReference>
<sequence>MSKNMDDYLQEGMYGQKQTKPDERRLFLGSLRERAAFVLTRDQIRDKRGLNVFEEKLKKHPDAHVLFNALLSLDTLSPYRRLALKHGIRYTIVDEKSNKSGYGLVLTYDHAVDLNDIFYRAPKIKEPDRPKKRSWLDKLFGMND</sequence>
<evidence type="ECO:0000313" key="1">
    <source>
        <dbReference type="EMBL" id="PXW90880.1"/>
    </source>
</evidence>
<dbReference type="InterPro" id="IPR029064">
    <property type="entry name" value="Ribosomal_eL30-like_sf"/>
</dbReference>
<keyword evidence="2" id="KW-1185">Reference proteome</keyword>
<proteinExistence type="predicted"/>
<dbReference type="PIRSF" id="PIRSF034303">
    <property type="entry name" value="DUF1694"/>
    <property type="match status" value="1"/>
</dbReference>
<comment type="caution">
    <text evidence="1">The sequence shown here is derived from an EMBL/GenBank/DDBJ whole genome shotgun (WGS) entry which is preliminary data.</text>
</comment>
<name>A0A2V3W9Y2_9BACI</name>
<accession>A0A2V3W9Y2</accession>
<gene>
    <name evidence="1" type="ORF">DES38_10711</name>
</gene>
<dbReference type="InterPro" id="IPR012543">
    <property type="entry name" value="DUF1694"/>
</dbReference>
<dbReference type="Gene3D" id="3.30.1330.30">
    <property type="match status" value="1"/>
</dbReference>
<dbReference type="RefSeq" id="WP_110251445.1">
    <property type="nucleotide sequence ID" value="NZ_QJJR01000007.1"/>
</dbReference>
<dbReference type="AlphaFoldDB" id="A0A2V3W9Y2"/>
<dbReference type="Pfam" id="PF07997">
    <property type="entry name" value="DUF1694"/>
    <property type="match status" value="1"/>
</dbReference>
<reference evidence="1 2" key="1">
    <citation type="submission" date="2018-05" db="EMBL/GenBank/DDBJ databases">
        <title>Genomic Encyclopedia of Type Strains, Phase IV (KMG-IV): sequencing the most valuable type-strain genomes for metagenomic binning, comparative biology and taxonomic classification.</title>
        <authorList>
            <person name="Goeker M."/>
        </authorList>
    </citation>
    <scope>NUCLEOTIDE SEQUENCE [LARGE SCALE GENOMIC DNA]</scope>
    <source>
        <strain evidence="1 2">DSM 22440</strain>
    </source>
</reference>
<dbReference type="OrthoDB" id="95278at2"/>
<organism evidence="1 2">
    <name type="scientific">Streptohalobacillus salinus</name>
    <dbReference type="NCBI Taxonomy" id="621096"/>
    <lineage>
        <taxon>Bacteria</taxon>
        <taxon>Bacillati</taxon>
        <taxon>Bacillota</taxon>
        <taxon>Bacilli</taxon>
        <taxon>Bacillales</taxon>
        <taxon>Bacillaceae</taxon>
        <taxon>Streptohalobacillus</taxon>
    </lineage>
</organism>
<protein>
    <submittedName>
        <fullName evidence="1">Uncharacterized protein YueI</fullName>
    </submittedName>
</protein>
<dbReference type="SUPFAM" id="SSF160515">
    <property type="entry name" value="YueI-like"/>
    <property type="match status" value="1"/>
</dbReference>
<dbReference type="EMBL" id="QJJR01000007">
    <property type="protein sequence ID" value="PXW90880.1"/>
    <property type="molecule type" value="Genomic_DNA"/>
</dbReference>